<proteinExistence type="predicted"/>
<reference evidence="2 3" key="1">
    <citation type="submission" date="2024-09" db="EMBL/GenBank/DDBJ databases">
        <authorList>
            <person name="Sun Q."/>
            <person name="Mori K."/>
        </authorList>
    </citation>
    <scope>NUCLEOTIDE SEQUENCE [LARGE SCALE GENOMIC DNA]</scope>
    <source>
        <strain evidence="2 3">JCM 11683</strain>
    </source>
</reference>
<evidence type="ECO:0000256" key="1">
    <source>
        <dbReference type="SAM" id="Coils"/>
    </source>
</evidence>
<dbReference type="InterPro" id="IPR051839">
    <property type="entry name" value="RD_transcriptional_regulator"/>
</dbReference>
<comment type="caution">
    <text evidence="2">The sequence shown here is derived from an EMBL/GenBank/DDBJ whole genome shotgun (WGS) entry which is preliminary data.</text>
</comment>
<dbReference type="EMBL" id="JBHMAU010000130">
    <property type="protein sequence ID" value="MFB9777739.1"/>
    <property type="molecule type" value="Genomic_DNA"/>
</dbReference>
<dbReference type="Proteomes" id="UP001589707">
    <property type="component" value="Unassembled WGS sequence"/>
</dbReference>
<dbReference type="PANTHER" id="PTHR33215:SF13">
    <property type="entry name" value="PROTEIN DISTAL ANTENNA"/>
    <property type="match status" value="1"/>
</dbReference>
<protein>
    <submittedName>
        <fullName evidence="2">Transposase</fullName>
    </submittedName>
</protein>
<organism evidence="2 3">
    <name type="scientific">Brevibacterium otitidis</name>
    <dbReference type="NCBI Taxonomy" id="53364"/>
    <lineage>
        <taxon>Bacteria</taxon>
        <taxon>Bacillati</taxon>
        <taxon>Actinomycetota</taxon>
        <taxon>Actinomycetes</taxon>
        <taxon>Micrococcales</taxon>
        <taxon>Brevibacteriaceae</taxon>
        <taxon>Brevibacterium</taxon>
    </lineage>
</organism>
<dbReference type="SUPFAM" id="SSF46689">
    <property type="entry name" value="Homeodomain-like"/>
    <property type="match status" value="1"/>
</dbReference>
<sequence>MPKPYPREFRDDVIRLAQNRDENTTIGQIAADFGIHEGTLHKWLRQADLDAGKSADRKPSATTDECEELRQLRRRNRALEQELEVMRRAAAYFGQAQIPSK</sequence>
<feature type="coiled-coil region" evidence="1">
    <location>
        <begin position="62"/>
        <end position="89"/>
    </location>
</feature>
<gene>
    <name evidence="2" type="ORF">ACFFN1_15285</name>
</gene>
<name>A0ABV5X739_9MICO</name>
<dbReference type="Gene3D" id="1.10.10.60">
    <property type="entry name" value="Homeodomain-like"/>
    <property type="match status" value="1"/>
</dbReference>
<keyword evidence="3" id="KW-1185">Reference proteome</keyword>
<dbReference type="PANTHER" id="PTHR33215">
    <property type="entry name" value="PROTEIN DISTAL ANTENNA"/>
    <property type="match status" value="1"/>
</dbReference>
<evidence type="ECO:0000313" key="2">
    <source>
        <dbReference type="EMBL" id="MFB9777739.1"/>
    </source>
</evidence>
<dbReference type="Pfam" id="PF01527">
    <property type="entry name" value="HTH_Tnp_1"/>
    <property type="match status" value="1"/>
</dbReference>
<dbReference type="InterPro" id="IPR009057">
    <property type="entry name" value="Homeodomain-like_sf"/>
</dbReference>
<keyword evidence="1" id="KW-0175">Coiled coil</keyword>
<dbReference type="RefSeq" id="WP_376841720.1">
    <property type="nucleotide sequence ID" value="NZ_JBHMAU010000130.1"/>
</dbReference>
<evidence type="ECO:0000313" key="3">
    <source>
        <dbReference type="Proteomes" id="UP001589707"/>
    </source>
</evidence>
<dbReference type="InterPro" id="IPR002514">
    <property type="entry name" value="Transposase_8"/>
</dbReference>
<accession>A0ABV5X739</accession>